<organism evidence="1 2">
    <name type="scientific">Acidianus manzaensis</name>
    <dbReference type="NCBI Taxonomy" id="282676"/>
    <lineage>
        <taxon>Archaea</taxon>
        <taxon>Thermoproteota</taxon>
        <taxon>Thermoprotei</taxon>
        <taxon>Sulfolobales</taxon>
        <taxon>Sulfolobaceae</taxon>
        <taxon>Acidianus</taxon>
    </lineage>
</organism>
<name>A0A1W6K372_9CREN</name>
<dbReference type="EMBL" id="CP020477">
    <property type="protein sequence ID" value="ARM76979.1"/>
    <property type="molecule type" value="Genomic_DNA"/>
</dbReference>
<dbReference type="Proteomes" id="UP000193404">
    <property type="component" value="Chromosome"/>
</dbReference>
<dbReference type="AlphaFoldDB" id="A0A1W6K372"/>
<dbReference type="KEGG" id="aman:B6F84_13765"/>
<accession>A0A1W6K372</accession>
<gene>
    <name evidence="1" type="ORF">B6F84_13765</name>
</gene>
<dbReference type="STRING" id="282676.B6F84_13765"/>
<proteinExistence type="predicted"/>
<sequence>MNETTTEKKNETPAIENTLSSLNFEDGVREAKSPQSHVFHAVSVGTLSMDICKSIYDVDPSAFAPLEKAYNKDFKELCFYVGFLYAWNKLENKEDRVREIARALKFDDNQALHFLSLFAKGTLPDNVHLPIWVSVKLADMLMSDIRSANDIVKYKESYTDAIRALNSYGLDLKYISSTPRLFTLLASDEIIKLSNGVPLISYPDGFVYLTKKESPPISLLSIYNTLEKLMEGKEEGIGEVKDKIEECLKKESFEKLNDPNSRKSALYKEGKPKQVNAFLPSKLCSYFEDQVGLLPPELKVKVAEEIIEKYKNDIPYGVLMYFMEKFSSSDKDYVRERLGIKEKFPRYMEEIDDPIPLLEKVKSIIREKYSSAKTTDLTLLSFVKKSFSGYVQDDLPEVREKPYDYCVVCGASIYDKEPVRFKQFAELLSGKTEIFIPRETALDEIDRIRDDLHICKICNYEASQLKNKIQPPYFIVSFYPGIPVSLLKILDFNPAKIADVTRKITSNSSYLDVMRSCGGDFNESSNKKSIVDCLSSKVIIKASDVAPKLKIITRLDKTTFNKILPYAPLISISYLSAPVKVSSIILDIPEESRSIDFSSEFNYTWTKLENREKEENINYKTLLLLLSYYEKIGVCERDDNCINEMASEMDLFGSVDPSLSVLAFGIGTNLEEDNKFFSYISPRSYFLNFTLGKVSKMGETLKNSLYSIAANLKEMNRQAKSKDDVIGFLRDGIDMFFKTSPINLSKEDRIGIAIGASFSTLEHKLSEKVFTDDKKKTMYYKLNDVFSVLYDIEKQSDRSLAISISNAIINWLYILYKTIDDKNELK</sequence>
<protein>
    <submittedName>
        <fullName evidence="1">Uncharacterized protein</fullName>
    </submittedName>
</protein>
<keyword evidence="2" id="KW-1185">Reference proteome</keyword>
<reference evidence="1 2" key="1">
    <citation type="submission" date="2017-03" db="EMBL/GenBank/DDBJ databases">
        <title>Sulfur activation and transportation mechanism of thermophilic Archaea Acidianus manzaensis YN-25.</title>
        <authorList>
            <person name="Ma Y."/>
            <person name="Yang Y."/>
            <person name="Xia J."/>
        </authorList>
    </citation>
    <scope>NUCLEOTIDE SEQUENCE [LARGE SCALE GENOMIC DNA]</scope>
    <source>
        <strain evidence="1 2">YN-25</strain>
    </source>
</reference>
<evidence type="ECO:0000313" key="1">
    <source>
        <dbReference type="EMBL" id="ARM76979.1"/>
    </source>
</evidence>
<evidence type="ECO:0000313" key="2">
    <source>
        <dbReference type="Proteomes" id="UP000193404"/>
    </source>
</evidence>